<dbReference type="PROSITE" id="PS50075">
    <property type="entry name" value="CARRIER"/>
    <property type="match status" value="1"/>
</dbReference>
<proteinExistence type="predicted"/>
<dbReference type="CDD" id="cd12114">
    <property type="entry name" value="A_NRPS_TlmIV_like"/>
    <property type="match status" value="1"/>
</dbReference>
<protein>
    <submittedName>
        <fullName evidence="7">Amino acid adenylation domain protein</fullName>
    </submittedName>
</protein>
<evidence type="ECO:0000313" key="7">
    <source>
        <dbReference type="EMBL" id="ACV63456.1"/>
    </source>
</evidence>
<dbReference type="SUPFAM" id="SSF56801">
    <property type="entry name" value="Acetyl-CoA synthetase-like"/>
    <property type="match status" value="1"/>
</dbReference>
<dbReference type="Pfam" id="PF08242">
    <property type="entry name" value="Methyltransf_12"/>
    <property type="match status" value="1"/>
</dbReference>
<dbReference type="InterPro" id="IPR010071">
    <property type="entry name" value="AA_adenyl_dom"/>
</dbReference>
<dbReference type="Gene3D" id="1.10.1200.10">
    <property type="entry name" value="ACP-like"/>
    <property type="match status" value="1"/>
</dbReference>
<dbReference type="SUPFAM" id="SSF53474">
    <property type="entry name" value="alpha/beta-Hydrolases"/>
    <property type="match status" value="1"/>
</dbReference>
<dbReference type="GO" id="GO:0005737">
    <property type="term" value="C:cytoplasm"/>
    <property type="evidence" value="ECO:0007669"/>
    <property type="project" value="TreeGrafter"/>
</dbReference>
<evidence type="ECO:0000256" key="1">
    <source>
        <dbReference type="ARBA" id="ARBA00001957"/>
    </source>
</evidence>
<dbReference type="OrthoDB" id="9778383at2"/>
<sequence>MTVSEVISKYEAKGAELWEEDGQIRFRAPSGVIDEEAIEELRHNKEAIIGYLRDMNHSAATGDLQNRYAHFPLTDIQTAYLVGRENIYELGGVGCHGYIELTISEILDRERLEKAWHSVIERHDMLRAVILTKGFQQVRKEVELPPVQSQNLRGLSPAEAGEAIKKVRKDLSEKQYSPEQWPLCEIYLTITEDCSILHFSIDMLIGDFVSANIILRELDHFYYEPEKTLPKLEVTFRDLLLFQREKQQQPSERAGIECARKYWMDKIEKMAAAPELPVAENNQAENNNKEDKVVFEQQIFFLDKNEWQAICRSVKQKRITPSSAVLSAFAEVIGLWAKRPEFCINITLLNRPALHTQINDIIGDFTAINILQVDLKEGNTFLDRTENIQRRLWQDLEHNSFSGIEVLREMSRRNNKNVIIPVVYTSTIGIADNNESGDFMRNARLTYKISQTPQVWLDCQVAEQGGGLLINWDVRKGIFPEGMIEDAFEAFKQLLCDLAAGNQIWENRLPLQLPPRVKKVRETVNNTNAPLPDGLLHDGFCSNVKNHPEAAAVFYEGRYYSYRELANFAAAVQKALLNKGFGKGDFAAVILEKGIWQIASVLGTLLAGGVYLPVDTSQPKARQNTIIKNSGTRFVLTGREGFEPEENAQLEIIEVDVLEPMENSGLSPAVVDPLQPAYIIHTSGTTGTPKGVVMNHRGALNTIIDINERFHVNSADRIIGIASLAFDLSVYDIFGILTAGGTLVLPDPKQKNNPDYWAELIIKEKVTVWNSVPAQMQMLMTCMQSGKDEGRSSLRLALLSGDWIPVNLPGILSKQCPGIEVISLGGATEAAIWSIYYPIKEVPEGAKSVPYGTPLLNQRFYVMNKQLQLCPDWTAGDLYIGGEGLALGYLDDAKTANERFIIHPETNERLYYTGDLGRYRPDGVIEFLGREDTQVKIRGHRIELSEIESVLQNHPSIASAVAMVSGNTPQEYRINAFIEASRLKESDTAAEDTGVLHDVCFNAGEKATASVDRSLFAKWIEVADQTTLLDIIKTFRDAGLFQDCTASHSNEEIQDAVQAVPKLHRLLRRWLNVLCAEKFMQKDEITGKYSLLNVPPEDAADRCWERLIEIEAEVNYGVKLVHYLRESSKHLPELLRGDVNALDLFFPQGKLDTALAAYHDNLVNLALNCVAKECVVHLAEERMRSGGKRPLRILEVGAGVGGTSIDLIPALVDYNVEYHFTDISTFFLNEAKSRFGKYSWVSYGLYDINKDYWLQGLEASAYDVIVCANVLHNARNVNVIIETLKELAVPGGKLIVIEATKEAYTLLTSMEFKDGLTGFTDFRASTDRTFIDFKKWKEVFDSANAGVICAYPKEEDPLALAGQTIFICGFPAESSMVYKEEIKEYLQQHLPEYMVPGHIEVLPKIPLSGNGKVDRASLKKRMEITIYCNGVPEEAPQDDLEARIAGIWAAALNRDTIGRDENFYIAGGDSLVVAQVIANMREKLEEAGSWEWERLMREMLQTPTVADIAKKLRLKSQVSSADSNKDSLNPVSPLVVLAEGKQPHGPVKVLFHNGTGTLTAYNSLLPYLINDPNRTEKIVGFTFGDEKEYLSNPYDKTIESLGQKYGDLLLQQEASGYKLIGYCIGGLIALETARVLMEAGARVEPVTTISTSFCKRRNSNGAEDEVLLNTIRTSLNNDLLMERAFCRVVGAEVSKAGHNVDDELLKKAISELAPVNGGNITGEALCSLNGSYEAVSECYKKLAAKPQSQRMAEIYAAIEKTNGMVLDYQANMLQILYKVFCHSFKGVAEYEPQLFAGDVYAMRVAEETKHFFPIVFSEVEESWKSVALGDLQFEYIKGAHMTCLQEPHINSTAKFLINGGGK</sequence>
<feature type="domain" description="Carrier" evidence="6">
    <location>
        <begin position="1435"/>
        <end position="1516"/>
    </location>
</feature>
<dbReference type="InterPro" id="IPR036736">
    <property type="entry name" value="ACP-like_sf"/>
</dbReference>
<dbReference type="Gene3D" id="3.40.50.150">
    <property type="entry name" value="Vaccinia Virus protein VP39"/>
    <property type="match status" value="1"/>
</dbReference>
<dbReference type="EMBL" id="CP001720">
    <property type="protein sequence ID" value="ACV63456.1"/>
    <property type="molecule type" value="Genomic_DNA"/>
</dbReference>
<dbReference type="InterPro" id="IPR029063">
    <property type="entry name" value="SAM-dependent_MTases_sf"/>
</dbReference>
<keyword evidence="5" id="KW-0436">Ligase</keyword>
<keyword evidence="3" id="KW-0596">Phosphopantetheine</keyword>
<dbReference type="InterPro" id="IPR013217">
    <property type="entry name" value="Methyltransf_12"/>
</dbReference>
<dbReference type="CDD" id="cd19535">
    <property type="entry name" value="Cyc_NRPS"/>
    <property type="match status" value="1"/>
</dbReference>
<dbReference type="Gene3D" id="2.30.38.10">
    <property type="entry name" value="Luciferase, Domain 3"/>
    <property type="match status" value="1"/>
</dbReference>
<evidence type="ECO:0000256" key="5">
    <source>
        <dbReference type="ARBA" id="ARBA00022598"/>
    </source>
</evidence>
<dbReference type="GO" id="GO:0043041">
    <property type="term" value="P:amino acid activation for nonribosomal peptide biosynthetic process"/>
    <property type="evidence" value="ECO:0007669"/>
    <property type="project" value="TreeGrafter"/>
</dbReference>
<dbReference type="InterPro" id="IPR023213">
    <property type="entry name" value="CAT-like_dom_sf"/>
</dbReference>
<reference evidence="7 8" key="1">
    <citation type="journal article" date="2009" name="Stand. Genomic Sci.">
        <title>Complete genome sequence of Desulfotomaculum acetoxidans type strain (5575).</title>
        <authorList>
            <person name="Spring S."/>
            <person name="Lapidus A."/>
            <person name="Schroder M."/>
            <person name="Gleim D."/>
            <person name="Sims D."/>
            <person name="Meincke L."/>
            <person name="Glavina Del Rio T."/>
            <person name="Tice H."/>
            <person name="Copeland A."/>
            <person name="Cheng J.F."/>
            <person name="Lucas S."/>
            <person name="Chen F."/>
            <person name="Nolan M."/>
            <person name="Bruce D."/>
            <person name="Goodwin L."/>
            <person name="Pitluck S."/>
            <person name="Ivanova N."/>
            <person name="Mavromatis K."/>
            <person name="Mikhailova N."/>
            <person name="Pati A."/>
            <person name="Chen A."/>
            <person name="Palaniappan K."/>
            <person name="Land M."/>
            <person name="Hauser L."/>
            <person name="Chang Y.J."/>
            <person name="Jeffries C.D."/>
            <person name="Chain P."/>
            <person name="Saunders E."/>
            <person name="Brettin T."/>
            <person name="Detter J.C."/>
            <person name="Goker M."/>
            <person name="Bristow J."/>
            <person name="Eisen J.A."/>
            <person name="Markowitz V."/>
            <person name="Hugenholtz P."/>
            <person name="Kyrpides N.C."/>
            <person name="Klenk H.P."/>
            <person name="Han C."/>
        </authorList>
    </citation>
    <scope>NUCLEOTIDE SEQUENCE [LARGE SCALE GENOMIC DNA]</scope>
    <source>
        <strain evidence="8">ATCC 49208 / DSM 771 / VKM B-1644</strain>
    </source>
</reference>
<dbReference type="PROSITE" id="PS00455">
    <property type="entry name" value="AMP_BINDING"/>
    <property type="match status" value="1"/>
</dbReference>
<dbReference type="PANTHER" id="PTHR45527:SF10">
    <property type="entry name" value="PYOCHELIN SYNTHASE PCHF"/>
    <property type="match status" value="1"/>
</dbReference>
<dbReference type="RefSeq" id="WP_015758150.1">
    <property type="nucleotide sequence ID" value="NC_013216.1"/>
</dbReference>
<dbReference type="CDD" id="cd02440">
    <property type="entry name" value="AdoMet_MTases"/>
    <property type="match status" value="1"/>
</dbReference>
<keyword evidence="8" id="KW-1185">Reference proteome</keyword>
<dbReference type="Pfam" id="PF00975">
    <property type="entry name" value="Thioesterase"/>
    <property type="match status" value="1"/>
</dbReference>
<comment type="pathway">
    <text evidence="2">Siderophore biosynthesis.</text>
</comment>
<dbReference type="Pfam" id="PF18563">
    <property type="entry name" value="TubC_N"/>
    <property type="match status" value="1"/>
</dbReference>
<dbReference type="InterPro" id="IPR057737">
    <property type="entry name" value="Condensation_MtbB-like"/>
</dbReference>
<dbReference type="Proteomes" id="UP000002217">
    <property type="component" value="Chromosome"/>
</dbReference>
<dbReference type="SUPFAM" id="SSF47336">
    <property type="entry name" value="ACP-like"/>
    <property type="match status" value="1"/>
</dbReference>
<dbReference type="InterPro" id="IPR029058">
    <property type="entry name" value="AB_hydrolase_fold"/>
</dbReference>
<dbReference type="SUPFAM" id="SSF53335">
    <property type="entry name" value="S-adenosyl-L-methionine-dependent methyltransferases"/>
    <property type="match status" value="1"/>
</dbReference>
<accession>C8W160</accession>
<evidence type="ECO:0000259" key="6">
    <source>
        <dbReference type="PROSITE" id="PS50075"/>
    </source>
</evidence>
<dbReference type="Gene3D" id="3.30.559.10">
    <property type="entry name" value="Chloramphenicol acetyltransferase-like domain"/>
    <property type="match status" value="1"/>
</dbReference>
<comment type="cofactor">
    <cofactor evidence="1">
        <name>pantetheine 4'-phosphate</name>
        <dbReference type="ChEBI" id="CHEBI:47942"/>
    </cofactor>
</comment>
<organism evidence="7 8">
    <name type="scientific">Desulfofarcimen acetoxidans (strain ATCC 49208 / DSM 771 / KCTC 5769 / VKM B-1644 / 5575)</name>
    <name type="common">Desulfotomaculum acetoxidans</name>
    <dbReference type="NCBI Taxonomy" id="485916"/>
    <lineage>
        <taxon>Bacteria</taxon>
        <taxon>Bacillati</taxon>
        <taxon>Bacillota</taxon>
        <taxon>Clostridia</taxon>
        <taxon>Eubacteriales</taxon>
        <taxon>Peptococcaceae</taxon>
        <taxon>Desulfofarcimen</taxon>
    </lineage>
</organism>
<dbReference type="FunFam" id="3.30.559.30:FF:000006">
    <property type="entry name" value="Yersiniabactin polyketide/non-ribosomal peptide synthetase"/>
    <property type="match status" value="1"/>
</dbReference>
<evidence type="ECO:0000313" key="8">
    <source>
        <dbReference type="Proteomes" id="UP000002217"/>
    </source>
</evidence>
<dbReference type="Gene3D" id="3.30.559.30">
    <property type="entry name" value="Nonribosomal peptide synthetase, condensation domain"/>
    <property type="match status" value="1"/>
</dbReference>
<dbReference type="InterPro" id="IPR045851">
    <property type="entry name" value="AMP-bd_C_sf"/>
</dbReference>
<dbReference type="Gene3D" id="1.10.10.1830">
    <property type="entry name" value="Non-ribosomal peptide synthase, adenylation domain"/>
    <property type="match status" value="1"/>
</dbReference>
<dbReference type="HOGENOM" id="CLU_000022_2_15_9"/>
<dbReference type="InterPro" id="IPR044894">
    <property type="entry name" value="TubC_N_sf"/>
</dbReference>
<dbReference type="Pfam" id="PF00501">
    <property type="entry name" value="AMP-binding"/>
    <property type="match status" value="1"/>
</dbReference>
<dbReference type="FunFam" id="3.30.559.10:FF:000023">
    <property type="entry name" value="Non-ribosomal peptide synthetase"/>
    <property type="match status" value="1"/>
</dbReference>
<dbReference type="PANTHER" id="PTHR45527">
    <property type="entry name" value="NONRIBOSOMAL PEPTIDE SYNTHETASE"/>
    <property type="match status" value="1"/>
</dbReference>
<keyword evidence="4" id="KW-0597">Phosphoprotein</keyword>
<name>C8W160_DESAS</name>
<dbReference type="InterPro" id="IPR001031">
    <property type="entry name" value="Thioesterase"/>
</dbReference>
<dbReference type="GO" id="GO:0031177">
    <property type="term" value="F:phosphopantetheine binding"/>
    <property type="evidence" value="ECO:0007669"/>
    <property type="project" value="TreeGrafter"/>
</dbReference>
<dbReference type="Gene3D" id="3.40.50.980">
    <property type="match status" value="2"/>
</dbReference>
<dbReference type="STRING" id="485916.Dtox_2674"/>
<dbReference type="GO" id="GO:0009403">
    <property type="term" value="P:toxin biosynthetic process"/>
    <property type="evidence" value="ECO:0007669"/>
    <property type="project" value="UniProtKB-ARBA"/>
</dbReference>
<evidence type="ECO:0000256" key="2">
    <source>
        <dbReference type="ARBA" id="ARBA00004924"/>
    </source>
</evidence>
<dbReference type="eggNOG" id="COG1020">
    <property type="taxonomic scope" value="Bacteria"/>
</dbReference>
<dbReference type="NCBIfam" id="TIGR01733">
    <property type="entry name" value="AA-adenyl-dom"/>
    <property type="match status" value="1"/>
</dbReference>
<dbReference type="InterPro" id="IPR000873">
    <property type="entry name" value="AMP-dep_synth/lig_dom"/>
</dbReference>
<gene>
    <name evidence="7" type="ordered locus">Dtox_2674</name>
</gene>
<dbReference type="SUPFAM" id="SSF52777">
    <property type="entry name" value="CoA-dependent acyltransferases"/>
    <property type="match status" value="2"/>
</dbReference>
<dbReference type="InterPro" id="IPR020845">
    <property type="entry name" value="AMP-binding_CS"/>
</dbReference>
<evidence type="ECO:0000256" key="4">
    <source>
        <dbReference type="ARBA" id="ARBA00022553"/>
    </source>
</evidence>
<dbReference type="GO" id="GO:0008610">
    <property type="term" value="P:lipid biosynthetic process"/>
    <property type="evidence" value="ECO:0007669"/>
    <property type="project" value="UniProtKB-ARBA"/>
</dbReference>
<dbReference type="GO" id="GO:0016874">
    <property type="term" value="F:ligase activity"/>
    <property type="evidence" value="ECO:0007669"/>
    <property type="project" value="UniProtKB-KW"/>
</dbReference>
<dbReference type="Gene3D" id="3.30.300.30">
    <property type="match status" value="1"/>
</dbReference>
<dbReference type="InterPro" id="IPR041464">
    <property type="entry name" value="TubC_N"/>
</dbReference>
<dbReference type="InterPro" id="IPR009081">
    <property type="entry name" value="PP-bd_ACP"/>
</dbReference>
<dbReference type="KEGG" id="dae:Dtox_2674"/>
<dbReference type="Gene3D" id="3.40.50.1820">
    <property type="entry name" value="alpha/beta hydrolase"/>
    <property type="match status" value="1"/>
</dbReference>
<dbReference type="Pfam" id="PF00550">
    <property type="entry name" value="PP-binding"/>
    <property type="match status" value="1"/>
</dbReference>
<evidence type="ECO:0000256" key="3">
    <source>
        <dbReference type="ARBA" id="ARBA00022450"/>
    </source>
</evidence>
<dbReference type="InterPro" id="IPR001242">
    <property type="entry name" value="Condensation_dom"/>
</dbReference>
<dbReference type="Pfam" id="PF00668">
    <property type="entry name" value="Condensation"/>
    <property type="match status" value="1"/>
</dbReference>